<dbReference type="RefSeq" id="WP_203629854.1">
    <property type="nucleotide sequence ID" value="NZ_BNJR01000012.1"/>
</dbReference>
<accession>A0ABQ3VY42</accession>
<protein>
    <submittedName>
        <fullName evidence="2">Uncharacterized protein</fullName>
    </submittedName>
</protein>
<proteinExistence type="predicted"/>
<feature type="transmembrane region" description="Helical" evidence="1">
    <location>
        <begin position="12"/>
        <end position="33"/>
    </location>
</feature>
<reference evidence="2 3" key="1">
    <citation type="journal article" date="2021" name="Int. J. Syst. Evol. Microbiol.">
        <title>Lentilactobacillus fungorum sp. nov., isolated from spent mushroom substrates.</title>
        <authorList>
            <person name="Tohno M."/>
            <person name="Tanizawa Y."/>
            <person name="Kojima Y."/>
            <person name="Sakamoto M."/>
            <person name="Ohkuma M."/>
            <person name="Kobayashi H."/>
        </authorList>
    </citation>
    <scope>NUCLEOTIDE SEQUENCE [LARGE SCALE GENOMIC DNA]</scope>
    <source>
        <strain evidence="2 3">YK48G</strain>
    </source>
</reference>
<gene>
    <name evidence="2" type="ORF">YK48G_12500</name>
</gene>
<evidence type="ECO:0000256" key="1">
    <source>
        <dbReference type="SAM" id="Phobius"/>
    </source>
</evidence>
<name>A0ABQ3VY42_9LACO</name>
<dbReference type="EMBL" id="BNJR01000012">
    <property type="protein sequence ID" value="GHP13825.1"/>
    <property type="molecule type" value="Genomic_DNA"/>
</dbReference>
<dbReference type="Proteomes" id="UP000604765">
    <property type="component" value="Unassembled WGS sequence"/>
</dbReference>
<keyword evidence="1" id="KW-0812">Transmembrane</keyword>
<sequence length="154" mass="17293">MKIKGYSTGGHLAVKVKYLSLVGLVIGGFGLGITGTSQSVSAVSHITPVSLRGKWLSPKTGQWDIQQELKITKRSLTQDVIETGVRHPYPLRIAGKKLTVSYVRSGYWDLGESNRSVIYRLKRVHHNGKLALKTWAHLSHLPQHWDTTGYYYHK</sequence>
<evidence type="ECO:0000313" key="3">
    <source>
        <dbReference type="Proteomes" id="UP000604765"/>
    </source>
</evidence>
<keyword evidence="1" id="KW-0472">Membrane</keyword>
<keyword evidence="1" id="KW-1133">Transmembrane helix</keyword>
<evidence type="ECO:0000313" key="2">
    <source>
        <dbReference type="EMBL" id="GHP13825.1"/>
    </source>
</evidence>
<keyword evidence="3" id="KW-1185">Reference proteome</keyword>
<organism evidence="2 3">
    <name type="scientific">Lentilactobacillus fungorum</name>
    <dbReference type="NCBI Taxonomy" id="2201250"/>
    <lineage>
        <taxon>Bacteria</taxon>
        <taxon>Bacillati</taxon>
        <taxon>Bacillota</taxon>
        <taxon>Bacilli</taxon>
        <taxon>Lactobacillales</taxon>
        <taxon>Lactobacillaceae</taxon>
        <taxon>Lentilactobacillus</taxon>
    </lineage>
</organism>
<comment type="caution">
    <text evidence="2">The sequence shown here is derived from an EMBL/GenBank/DDBJ whole genome shotgun (WGS) entry which is preliminary data.</text>
</comment>